<reference evidence="1" key="1">
    <citation type="submission" date="2021-06" db="EMBL/GenBank/DDBJ databases">
        <authorList>
            <person name="Kallberg Y."/>
            <person name="Tangrot J."/>
            <person name="Rosling A."/>
        </authorList>
    </citation>
    <scope>NUCLEOTIDE SEQUENCE</scope>
    <source>
        <strain evidence="1">MA461A</strain>
    </source>
</reference>
<keyword evidence="2" id="KW-1185">Reference proteome</keyword>
<organism evidence="1 2">
    <name type="scientific">Racocetra persica</name>
    <dbReference type="NCBI Taxonomy" id="160502"/>
    <lineage>
        <taxon>Eukaryota</taxon>
        <taxon>Fungi</taxon>
        <taxon>Fungi incertae sedis</taxon>
        <taxon>Mucoromycota</taxon>
        <taxon>Glomeromycotina</taxon>
        <taxon>Glomeromycetes</taxon>
        <taxon>Diversisporales</taxon>
        <taxon>Gigasporaceae</taxon>
        <taxon>Racocetra</taxon>
    </lineage>
</organism>
<gene>
    <name evidence="1" type="ORF">RPERSI_LOCUS30242</name>
</gene>
<dbReference type="Proteomes" id="UP000789920">
    <property type="component" value="Unassembled WGS sequence"/>
</dbReference>
<evidence type="ECO:0000313" key="2">
    <source>
        <dbReference type="Proteomes" id="UP000789920"/>
    </source>
</evidence>
<protein>
    <submittedName>
        <fullName evidence="1">24722_t:CDS:1</fullName>
    </submittedName>
</protein>
<sequence length="39" mass="4382">IFRRNSDVIHHMSAAKGKPRSLNSAVIRNKCGTYVSDHD</sequence>
<evidence type="ECO:0000313" key="1">
    <source>
        <dbReference type="EMBL" id="CAG8837271.1"/>
    </source>
</evidence>
<accession>A0ACA9SEH5</accession>
<dbReference type="EMBL" id="CAJVQC010117153">
    <property type="protein sequence ID" value="CAG8837271.1"/>
    <property type="molecule type" value="Genomic_DNA"/>
</dbReference>
<name>A0ACA9SEH5_9GLOM</name>
<feature type="non-terminal residue" evidence="1">
    <location>
        <position position="1"/>
    </location>
</feature>
<proteinExistence type="predicted"/>
<comment type="caution">
    <text evidence="1">The sequence shown here is derived from an EMBL/GenBank/DDBJ whole genome shotgun (WGS) entry which is preliminary data.</text>
</comment>